<organism evidence="2 3">
    <name type="scientific">Megamonas funiformis YIT 11815</name>
    <dbReference type="NCBI Taxonomy" id="742816"/>
    <lineage>
        <taxon>Bacteria</taxon>
        <taxon>Bacillati</taxon>
        <taxon>Bacillota</taxon>
        <taxon>Negativicutes</taxon>
        <taxon>Selenomonadales</taxon>
        <taxon>Selenomonadaceae</taxon>
        <taxon>Megamonas</taxon>
    </lineage>
</organism>
<dbReference type="RefSeq" id="WP_008540167.1">
    <property type="nucleotide sequence ID" value="NZ_JH601095.1"/>
</dbReference>
<comment type="caution">
    <text evidence="2">The sequence shown here is derived from an EMBL/GenBank/DDBJ whole genome shotgun (WGS) entry which is preliminary data.</text>
</comment>
<dbReference type="InterPro" id="IPR058108">
    <property type="entry name" value="CptIN-like"/>
</dbReference>
<dbReference type="Proteomes" id="UP000005963">
    <property type="component" value="Unassembled WGS sequence"/>
</dbReference>
<feature type="compositionally biased region" description="Polar residues" evidence="1">
    <location>
        <begin position="187"/>
        <end position="196"/>
    </location>
</feature>
<feature type="region of interest" description="Disordered" evidence="1">
    <location>
        <begin position="171"/>
        <end position="196"/>
    </location>
</feature>
<evidence type="ECO:0000256" key="1">
    <source>
        <dbReference type="SAM" id="MobiDB-lite"/>
    </source>
</evidence>
<proteinExistence type="predicted"/>
<dbReference type="GeneID" id="62779899"/>
<sequence length="196" mass="23617">MLQEKTFYFIKNKYFQDFPDKGLMQNHETINGEKHGRPCFYALKDRVNPNIYWLIPISSKVKKYTDIYNHKIKKFKSCDTLHFGKVLGEKRVFLIQNMCPITEKYIEEQYVVSGKKVIIDNKLERDLLRKVNKIYSLNNRINILFPNVKKIKQELIRQLEQEKEIAMQNIQKSKPRKQKIIMKFPNRDNNNQEMSR</sequence>
<evidence type="ECO:0000313" key="3">
    <source>
        <dbReference type="Proteomes" id="UP000005963"/>
    </source>
</evidence>
<dbReference type="NCBIfam" id="NF047359">
    <property type="entry name" value="CptIN"/>
    <property type="match status" value="1"/>
</dbReference>
<keyword evidence="3" id="KW-1185">Reference proteome</keyword>
<dbReference type="InterPro" id="IPR053735">
    <property type="entry name" value="Type_III_TA_endoRNase"/>
</dbReference>
<accession>A0ABN0EF44</accession>
<reference evidence="2 3" key="1">
    <citation type="submission" date="2012-01" db="EMBL/GenBank/DDBJ databases">
        <title>The Genome Sequence of Megamonas funiformis YIT 11815.</title>
        <authorList>
            <consortium name="The Broad Institute Genome Sequencing Platform"/>
            <person name="Earl A."/>
            <person name="Ward D."/>
            <person name="Feldgarden M."/>
            <person name="Gevers D."/>
            <person name="Morotomi M."/>
            <person name="Young S.K."/>
            <person name="Zeng Q."/>
            <person name="Gargeya S."/>
            <person name="Fitzgerald M."/>
            <person name="Haas B."/>
            <person name="Abouelleil A."/>
            <person name="Alvarado L."/>
            <person name="Arachchi H.M."/>
            <person name="Berlin A."/>
            <person name="Chapman S.B."/>
            <person name="Gearin G."/>
            <person name="Goldberg J."/>
            <person name="Griggs A."/>
            <person name="Gujja S."/>
            <person name="Hansen M."/>
            <person name="Heiman D."/>
            <person name="Howarth C."/>
            <person name="Larimer J."/>
            <person name="Lui A."/>
            <person name="MacDonald P.J.P."/>
            <person name="McCowen C."/>
            <person name="Montmayeur A."/>
            <person name="Murphy C."/>
            <person name="Neiman D."/>
            <person name="Pearson M."/>
            <person name="Priest M."/>
            <person name="Roberts A."/>
            <person name="Saif S."/>
            <person name="Shea T."/>
            <person name="Sisk P."/>
            <person name="Stolte C."/>
            <person name="Sykes S."/>
            <person name="Wortman J."/>
            <person name="Nusbaum C."/>
            <person name="Birren B."/>
        </authorList>
    </citation>
    <scope>NUCLEOTIDE SEQUENCE [LARGE SCALE GENOMIC DNA]</scope>
    <source>
        <strain evidence="2 3">YIT 11815</strain>
    </source>
</reference>
<dbReference type="CDD" id="cd17492">
    <property type="entry name" value="toxin_CptN"/>
    <property type="match status" value="1"/>
</dbReference>
<dbReference type="Gene3D" id="3.10.129.130">
    <property type="match status" value="1"/>
</dbReference>
<protein>
    <submittedName>
        <fullName evidence="2">Uncharacterized protein</fullName>
    </submittedName>
</protein>
<name>A0ABN0EF44_9FIRM</name>
<gene>
    <name evidence="2" type="ORF">HMPREF9454_02442</name>
</gene>
<dbReference type="EMBL" id="ADMB01000108">
    <property type="protein sequence ID" value="EHR31879.1"/>
    <property type="molecule type" value="Genomic_DNA"/>
</dbReference>
<evidence type="ECO:0000313" key="2">
    <source>
        <dbReference type="EMBL" id="EHR31879.1"/>
    </source>
</evidence>